<organism evidence="2 3">
    <name type="scientific">Bosea psychrotolerans</name>
    <dbReference type="NCBI Taxonomy" id="1871628"/>
    <lineage>
        <taxon>Bacteria</taxon>
        <taxon>Pseudomonadati</taxon>
        <taxon>Pseudomonadota</taxon>
        <taxon>Alphaproteobacteria</taxon>
        <taxon>Hyphomicrobiales</taxon>
        <taxon>Boseaceae</taxon>
        <taxon>Bosea</taxon>
    </lineage>
</organism>
<sequence>MTPTPKIRPAGALSVAMKLVMLAMVMPRVLRFKLRRER</sequence>
<dbReference type="AlphaFoldDB" id="A0A2S4MC88"/>
<name>A0A2S4MC88_9HYPH</name>
<dbReference type="Proteomes" id="UP000236919">
    <property type="component" value="Unassembled WGS sequence"/>
</dbReference>
<keyword evidence="3" id="KW-1185">Reference proteome</keyword>
<dbReference type="EMBL" id="PQFZ01000005">
    <property type="protein sequence ID" value="POR52342.1"/>
    <property type="molecule type" value="Genomic_DNA"/>
</dbReference>
<keyword evidence="1" id="KW-0812">Transmembrane</keyword>
<reference evidence="2 3" key="1">
    <citation type="submission" date="2018-01" db="EMBL/GenBank/DDBJ databases">
        <title>Genomic Encyclopedia of Type Strains, Phase III (KMG-III): the genomes of soil and plant-associated and newly described type strains.</title>
        <authorList>
            <person name="Whitman W."/>
        </authorList>
    </citation>
    <scope>NUCLEOTIDE SEQUENCE [LARGE SCALE GENOMIC DNA]</scope>
    <source>
        <strain evidence="2 3">1131</strain>
    </source>
</reference>
<protein>
    <submittedName>
        <fullName evidence="2">Uncharacterized protein</fullName>
    </submittedName>
</protein>
<evidence type="ECO:0000313" key="3">
    <source>
        <dbReference type="Proteomes" id="UP000236919"/>
    </source>
</evidence>
<evidence type="ECO:0000256" key="1">
    <source>
        <dbReference type="SAM" id="Phobius"/>
    </source>
</evidence>
<keyword evidence="1" id="KW-1133">Transmembrane helix</keyword>
<evidence type="ECO:0000313" key="2">
    <source>
        <dbReference type="EMBL" id="POR52342.1"/>
    </source>
</evidence>
<comment type="caution">
    <text evidence="2">The sequence shown here is derived from an EMBL/GenBank/DDBJ whole genome shotgun (WGS) entry which is preliminary data.</text>
</comment>
<proteinExistence type="predicted"/>
<accession>A0A2S4MC88</accession>
<keyword evidence="1" id="KW-0472">Membrane</keyword>
<feature type="transmembrane region" description="Helical" evidence="1">
    <location>
        <begin position="12"/>
        <end position="30"/>
    </location>
</feature>
<gene>
    <name evidence="2" type="ORF">CYD53_1056</name>
</gene>